<evidence type="ECO:0000256" key="3">
    <source>
        <dbReference type="RuleBase" id="RU000411"/>
    </source>
</evidence>
<feature type="chain" id="PRO_5025430422" evidence="4">
    <location>
        <begin position="20"/>
        <end position="429"/>
    </location>
</feature>
<dbReference type="GO" id="GO:0004867">
    <property type="term" value="F:serine-type endopeptidase inhibitor activity"/>
    <property type="evidence" value="ECO:0007669"/>
    <property type="project" value="UniProtKB-KW"/>
</dbReference>
<dbReference type="Proteomes" id="UP000440578">
    <property type="component" value="Unassembled WGS sequence"/>
</dbReference>
<evidence type="ECO:0000313" key="7">
    <source>
        <dbReference type="Proteomes" id="UP000440578"/>
    </source>
</evidence>
<accession>A0A6A4V7Q0</accession>
<evidence type="ECO:0000259" key="5">
    <source>
        <dbReference type="SMART" id="SM00093"/>
    </source>
</evidence>
<evidence type="ECO:0000256" key="4">
    <source>
        <dbReference type="SAM" id="SignalP"/>
    </source>
</evidence>
<dbReference type="Gene3D" id="3.30.497.10">
    <property type="entry name" value="Antithrombin, subunit I, domain 2"/>
    <property type="match status" value="1"/>
</dbReference>
<feature type="domain" description="Serpin" evidence="5">
    <location>
        <begin position="47"/>
        <end position="418"/>
    </location>
</feature>
<dbReference type="PROSITE" id="PS00284">
    <property type="entry name" value="SERPIN"/>
    <property type="match status" value="1"/>
</dbReference>
<dbReference type="GO" id="GO:0005615">
    <property type="term" value="C:extracellular space"/>
    <property type="evidence" value="ECO:0007669"/>
    <property type="project" value="InterPro"/>
</dbReference>
<dbReference type="PANTHER" id="PTHR11461:SF278">
    <property type="entry name" value="SERINE PROTEASE INHIBITOR 88EA"/>
    <property type="match status" value="1"/>
</dbReference>
<dbReference type="CDD" id="cd19594">
    <property type="entry name" value="serpin_crustaceans_chelicerates_insects"/>
    <property type="match status" value="1"/>
</dbReference>
<dbReference type="AlphaFoldDB" id="A0A6A4V7Q0"/>
<dbReference type="EMBL" id="VIIS01001823">
    <property type="protein sequence ID" value="KAF0292297.1"/>
    <property type="molecule type" value="Genomic_DNA"/>
</dbReference>
<dbReference type="InterPro" id="IPR042185">
    <property type="entry name" value="Serpin_sf_2"/>
</dbReference>
<evidence type="ECO:0000313" key="6">
    <source>
        <dbReference type="EMBL" id="KAF0292297.1"/>
    </source>
</evidence>
<feature type="signal peptide" evidence="4">
    <location>
        <begin position="1"/>
        <end position="19"/>
    </location>
</feature>
<protein>
    <submittedName>
        <fullName evidence="6">Serine protease inhibitor 88Ea</fullName>
    </submittedName>
</protein>
<keyword evidence="4" id="KW-0732">Signal</keyword>
<dbReference type="InterPro" id="IPR042178">
    <property type="entry name" value="Serpin_sf_1"/>
</dbReference>
<dbReference type="InterPro" id="IPR000215">
    <property type="entry name" value="Serpin_fam"/>
</dbReference>
<dbReference type="OrthoDB" id="671595at2759"/>
<comment type="caution">
    <text evidence="6">The sequence shown here is derived from an EMBL/GenBank/DDBJ whole genome shotgun (WGS) entry which is preliminary data.</text>
</comment>
<comment type="similarity">
    <text evidence="3">Belongs to the serpin family.</text>
</comment>
<dbReference type="PANTHER" id="PTHR11461">
    <property type="entry name" value="SERINE PROTEASE INHIBITOR, SERPIN"/>
    <property type="match status" value="1"/>
</dbReference>
<dbReference type="Gene3D" id="2.30.39.10">
    <property type="entry name" value="Alpha-1-antitrypsin, domain 1"/>
    <property type="match status" value="1"/>
</dbReference>
<sequence length="429" mass="48446">MRLLLSTFVVLSVVFTARSQCLSEDDSISNITVARDAYVRGAHDFSLRLFQSLYFGAETEQRNLFFSPHSLWSALTLAYIGAEGVTKEAMAEAMGVTNITKAEVVAAFRDITDKDRPAEGWQPGDPEERPNTLRVANRLYFDRTENIRECLKELLPGELELLDFLHASEEARLSINSWVETLTADRIQDLIPSGAVDARTRIVLANAAYFKGTWLSKFKPQDTGLELFYSSDKDFTFVNMMSQKGKFNFMVSEELQAHILELPYLGKNVTMYVLLPPFVDGALDHTVQKLTPENFQSAIRRMYPVEIRLKVPKFRVEENYEMSEKLSELGFENLFNASYSDLSGFSNSAGLALDAALHKSFLEINEEGAEAAAATALIINRSGRPKRPRQFICNHPFMYVIYDKQTQSMLFMGTFEHPNAASLFLGKKV</sequence>
<gene>
    <name evidence="6" type="primary">Spn88Ea_0</name>
    <name evidence="6" type="ORF">FJT64_009695</name>
</gene>
<dbReference type="InterPro" id="IPR023796">
    <property type="entry name" value="Serpin_dom"/>
</dbReference>
<dbReference type="InterPro" id="IPR023795">
    <property type="entry name" value="Serpin_CS"/>
</dbReference>
<dbReference type="SMART" id="SM00093">
    <property type="entry name" value="SERPIN"/>
    <property type="match status" value="1"/>
</dbReference>
<evidence type="ECO:0000256" key="2">
    <source>
        <dbReference type="ARBA" id="ARBA00022900"/>
    </source>
</evidence>
<evidence type="ECO:0000256" key="1">
    <source>
        <dbReference type="ARBA" id="ARBA00022690"/>
    </source>
</evidence>
<dbReference type="Pfam" id="PF00079">
    <property type="entry name" value="Serpin"/>
    <property type="match status" value="1"/>
</dbReference>
<dbReference type="InterPro" id="IPR036186">
    <property type="entry name" value="Serpin_sf"/>
</dbReference>
<keyword evidence="7" id="KW-1185">Reference proteome</keyword>
<reference evidence="6 7" key="1">
    <citation type="submission" date="2019-07" db="EMBL/GenBank/DDBJ databases">
        <title>Draft genome assembly of a fouling barnacle, Amphibalanus amphitrite (Darwin, 1854): The first reference genome for Thecostraca.</title>
        <authorList>
            <person name="Kim W."/>
        </authorList>
    </citation>
    <scope>NUCLEOTIDE SEQUENCE [LARGE SCALE GENOMIC DNA]</scope>
    <source>
        <strain evidence="6">SNU_AA5</strain>
        <tissue evidence="6">Soma without cirri and trophi</tissue>
    </source>
</reference>
<keyword evidence="2" id="KW-0722">Serine protease inhibitor</keyword>
<keyword evidence="1" id="KW-0646">Protease inhibitor</keyword>
<organism evidence="6 7">
    <name type="scientific">Amphibalanus amphitrite</name>
    <name type="common">Striped barnacle</name>
    <name type="synonym">Balanus amphitrite</name>
    <dbReference type="NCBI Taxonomy" id="1232801"/>
    <lineage>
        <taxon>Eukaryota</taxon>
        <taxon>Metazoa</taxon>
        <taxon>Ecdysozoa</taxon>
        <taxon>Arthropoda</taxon>
        <taxon>Crustacea</taxon>
        <taxon>Multicrustacea</taxon>
        <taxon>Cirripedia</taxon>
        <taxon>Thoracica</taxon>
        <taxon>Thoracicalcarea</taxon>
        <taxon>Balanomorpha</taxon>
        <taxon>Balanoidea</taxon>
        <taxon>Balanidae</taxon>
        <taxon>Amphibalaninae</taxon>
        <taxon>Amphibalanus</taxon>
    </lineage>
</organism>
<proteinExistence type="inferred from homology"/>
<dbReference type="SUPFAM" id="SSF56574">
    <property type="entry name" value="Serpins"/>
    <property type="match status" value="1"/>
</dbReference>
<name>A0A6A4V7Q0_AMPAM</name>